<dbReference type="AlphaFoldDB" id="A0A2K2HCC2"/>
<dbReference type="SUPFAM" id="SSF52821">
    <property type="entry name" value="Rhodanese/Cell cycle control phosphatase"/>
    <property type="match status" value="1"/>
</dbReference>
<dbReference type="OrthoDB" id="9789348at2"/>
<dbReference type="PANTHER" id="PTHR43031:SF1">
    <property type="entry name" value="PYRIDINE NUCLEOTIDE-DISULPHIDE OXIDOREDUCTASE"/>
    <property type="match status" value="1"/>
</dbReference>
<gene>
    <name evidence="2" type="ORF">C2E25_04685</name>
</gene>
<dbReference type="CDD" id="cd00158">
    <property type="entry name" value="RHOD"/>
    <property type="match status" value="1"/>
</dbReference>
<dbReference type="EMBL" id="PPFX01000007">
    <property type="protein sequence ID" value="PNU20891.1"/>
    <property type="molecule type" value="Genomic_DNA"/>
</dbReference>
<dbReference type="PANTHER" id="PTHR43031">
    <property type="entry name" value="FAD-DEPENDENT OXIDOREDUCTASE"/>
    <property type="match status" value="1"/>
</dbReference>
<name>A0A2K2HCC2_9BACT</name>
<dbReference type="Proteomes" id="UP000236340">
    <property type="component" value="Unassembled WGS sequence"/>
</dbReference>
<feature type="domain" description="Rhodanese" evidence="1">
    <location>
        <begin position="12"/>
        <end position="101"/>
    </location>
</feature>
<dbReference type="PROSITE" id="PS50206">
    <property type="entry name" value="RHODANESE_3"/>
    <property type="match status" value="1"/>
</dbReference>
<dbReference type="SMART" id="SM00450">
    <property type="entry name" value="RHOD"/>
    <property type="match status" value="1"/>
</dbReference>
<evidence type="ECO:0000313" key="3">
    <source>
        <dbReference type="Proteomes" id="UP000236340"/>
    </source>
</evidence>
<dbReference type="Pfam" id="PF00581">
    <property type="entry name" value="Rhodanese"/>
    <property type="match status" value="1"/>
</dbReference>
<dbReference type="InterPro" id="IPR050229">
    <property type="entry name" value="GlpE_sulfurtransferase"/>
</dbReference>
<accession>A0A2K2HCC2</accession>
<dbReference type="InterPro" id="IPR036873">
    <property type="entry name" value="Rhodanese-like_dom_sf"/>
</dbReference>
<reference evidence="2 3" key="1">
    <citation type="journal article" date="2018" name="Genome Announc.">
        <title>Genome Sequence of Geothermobacter sp. HR-1 Iron Reducer from the Loihi Seamount.</title>
        <authorList>
            <person name="Smith H."/>
            <person name="Abuyen K."/>
            <person name="Tremblay J."/>
            <person name="Savalia P."/>
            <person name="Perez-Rodriguez I."/>
            <person name="Emerson D."/>
            <person name="Tully B."/>
            <person name="Amend J."/>
        </authorList>
    </citation>
    <scope>NUCLEOTIDE SEQUENCE [LARGE SCALE GENOMIC DNA]</scope>
    <source>
        <strain evidence="2 3">HR-1</strain>
    </source>
</reference>
<organism evidence="2 3">
    <name type="scientific">Geothermobacter hydrogeniphilus</name>
    <dbReference type="NCBI Taxonomy" id="1969733"/>
    <lineage>
        <taxon>Bacteria</taxon>
        <taxon>Pseudomonadati</taxon>
        <taxon>Thermodesulfobacteriota</taxon>
        <taxon>Desulfuromonadia</taxon>
        <taxon>Desulfuromonadales</taxon>
        <taxon>Geothermobacteraceae</taxon>
        <taxon>Geothermobacter</taxon>
    </lineage>
</organism>
<sequence>MKPEDLAKQLGRADAPLVVDVRSGFEYRGGHIPGALHMPFWRLPVDCGKLPDRNRALVLTCEHGPRAQLALGFLRMRGFSRIELLDGHMHRWRGRKLPLEKGG</sequence>
<evidence type="ECO:0000259" key="1">
    <source>
        <dbReference type="PROSITE" id="PS50206"/>
    </source>
</evidence>
<comment type="caution">
    <text evidence="2">The sequence shown here is derived from an EMBL/GenBank/DDBJ whole genome shotgun (WGS) entry which is preliminary data.</text>
</comment>
<dbReference type="RefSeq" id="WP_103114632.1">
    <property type="nucleotide sequence ID" value="NZ_PPFX01000007.1"/>
</dbReference>
<proteinExistence type="predicted"/>
<evidence type="ECO:0000313" key="2">
    <source>
        <dbReference type="EMBL" id="PNU20891.1"/>
    </source>
</evidence>
<dbReference type="InterPro" id="IPR001763">
    <property type="entry name" value="Rhodanese-like_dom"/>
</dbReference>
<protein>
    <submittedName>
        <fullName evidence="2">Rhodanese-like domain-containing protein</fullName>
    </submittedName>
</protein>
<dbReference type="Gene3D" id="3.40.250.10">
    <property type="entry name" value="Rhodanese-like domain"/>
    <property type="match status" value="1"/>
</dbReference>